<evidence type="ECO:0000256" key="2">
    <source>
        <dbReference type="ARBA" id="ARBA00022737"/>
    </source>
</evidence>
<dbReference type="SUPFAM" id="SSF50965">
    <property type="entry name" value="Galactose oxidase, central domain"/>
    <property type="match status" value="1"/>
</dbReference>
<keyword evidence="1" id="KW-0880">Kelch repeat</keyword>
<dbReference type="Proteomes" id="UP000770717">
    <property type="component" value="Unassembled WGS sequence"/>
</dbReference>
<evidence type="ECO:0000313" key="5">
    <source>
        <dbReference type="Proteomes" id="UP000770717"/>
    </source>
</evidence>
<evidence type="ECO:0000256" key="1">
    <source>
        <dbReference type="ARBA" id="ARBA00022441"/>
    </source>
</evidence>
<organism evidence="4 5">
    <name type="scientific">Eleutherodactylus coqui</name>
    <name type="common">Puerto Rican coqui</name>
    <dbReference type="NCBI Taxonomy" id="57060"/>
    <lineage>
        <taxon>Eukaryota</taxon>
        <taxon>Metazoa</taxon>
        <taxon>Chordata</taxon>
        <taxon>Craniata</taxon>
        <taxon>Vertebrata</taxon>
        <taxon>Euteleostomi</taxon>
        <taxon>Amphibia</taxon>
        <taxon>Batrachia</taxon>
        <taxon>Anura</taxon>
        <taxon>Neobatrachia</taxon>
        <taxon>Hyloidea</taxon>
        <taxon>Eleutherodactylidae</taxon>
        <taxon>Eleutherodactylinae</taxon>
        <taxon>Eleutherodactylus</taxon>
        <taxon>Eleutherodactylus</taxon>
    </lineage>
</organism>
<dbReference type="Gene3D" id="2.120.10.80">
    <property type="entry name" value="Kelch-type beta propeller"/>
    <property type="match status" value="2"/>
</dbReference>
<dbReference type="PANTHER" id="PTHR47196">
    <property type="entry name" value="KELCH DOMAIN-CONTAINING PROTEIN 9"/>
    <property type="match status" value="1"/>
</dbReference>
<dbReference type="InterPro" id="IPR042941">
    <property type="entry name" value="KLDC9"/>
</dbReference>
<keyword evidence="5" id="KW-1185">Reference proteome</keyword>
<dbReference type="EMBL" id="WNTK01001711">
    <property type="protein sequence ID" value="KAG9466935.1"/>
    <property type="molecule type" value="Genomic_DNA"/>
</dbReference>
<name>A0A8J6ED78_ELECQ</name>
<evidence type="ECO:0000259" key="3">
    <source>
        <dbReference type="Pfam" id="PF24981"/>
    </source>
</evidence>
<dbReference type="OrthoDB" id="10251809at2759"/>
<feature type="domain" description="Attractin/MKLN-like beta-propeller" evidence="3">
    <location>
        <begin position="9"/>
        <end position="310"/>
    </location>
</feature>
<dbReference type="GO" id="GO:0030332">
    <property type="term" value="F:cyclin binding"/>
    <property type="evidence" value="ECO:0007669"/>
    <property type="project" value="TreeGrafter"/>
</dbReference>
<keyword evidence="2" id="KW-0677">Repeat</keyword>
<reference evidence="4" key="1">
    <citation type="thesis" date="2020" institute="ProQuest LLC" country="789 East Eisenhower Parkway, Ann Arbor, MI, USA">
        <title>Comparative Genomics and Chromosome Evolution.</title>
        <authorList>
            <person name="Mudd A.B."/>
        </authorList>
    </citation>
    <scope>NUCLEOTIDE SEQUENCE</scope>
    <source>
        <strain evidence="4">HN-11 Male</strain>
        <tissue evidence="4">Kidney and liver</tissue>
    </source>
</reference>
<dbReference type="Pfam" id="PF24981">
    <property type="entry name" value="Beta-prop_ATRN-LZTR1"/>
    <property type="match status" value="1"/>
</dbReference>
<dbReference type="PANTHER" id="PTHR47196:SF1">
    <property type="entry name" value="KELCH DOMAIN-CONTAINING PROTEIN 9"/>
    <property type="match status" value="1"/>
</dbReference>
<evidence type="ECO:0000313" key="4">
    <source>
        <dbReference type="EMBL" id="KAG9466935.1"/>
    </source>
</evidence>
<protein>
    <recommendedName>
        <fullName evidence="3">Attractin/MKLN-like beta-propeller domain-containing protein</fullName>
    </recommendedName>
</protein>
<dbReference type="AlphaFoldDB" id="A0A8J6ED78"/>
<dbReference type="InterPro" id="IPR056737">
    <property type="entry name" value="Beta-prop_ATRN-MKLN-like"/>
</dbReference>
<comment type="caution">
    <text evidence="4">The sequence shown here is derived from an EMBL/GenBank/DDBJ whole genome shotgun (WGS) entry which is preliminary data.</text>
</comment>
<proteinExistence type="predicted"/>
<accession>A0A8J6ED78</accession>
<gene>
    <name evidence="4" type="ORF">GDO78_015856</name>
</gene>
<dbReference type="InterPro" id="IPR015915">
    <property type="entry name" value="Kelch-typ_b-propeller"/>
</dbReference>
<sequence>MSGGVLWTWTPVAEDPQFARAYHTCTPIRGKLYLYGGVKSSDPKEPPLDSIATFDPENMAQSGTHGGLFRRSHHDAVALSDKWLYDTETEQWASWAEEQRSHPPAGLSSHTCTKISDHELCVVGREGGLRTQRRYASVYTLRVNASAKTYRYREEEWRTASRSGHSAVLLQSDIAHGTRDNCSLYVFGGRESSAVDLVGSWKAGRTQENTAPSSRLVEQLCQLVASVKAVHEAPKNLRHHSCSAIGPFLVVFGGETLSKSRDAICNELYVCDTRCTPMSWFRFPRSDPLHKRVGHRTVLLNDRLYLVGGFGVDGRTPCPEISVLDFL</sequence>
<dbReference type="InterPro" id="IPR011043">
    <property type="entry name" value="Gal_Oxase/kelch_b-propeller"/>
</dbReference>